<sequence length="889" mass="101685">MNGGSRGGWHRGWEGDNGQMGDGHHYLDPSGSEASPTRKRNTQSNRKCKSCSSARANSPPPRPSPSVCASPSSTTNAILATTTTPTSQHPQTPSSATNSASIFARPLHGRRPLAPPKPKHPPSKKRRERVIAVRLSRDDDDDGEDEALRDAKALDSPHYEVKELSELPEQWRRAKVAWLCKEVPSHRQATLLRLLNAQRKWVTQEDLSYVAVHCMRIRENEGWFQGILESWNRPVVGPIPGGPGLGVEFLSWVYKWMSQQHWFQFDFALATRLADYLGKDRKFSKCREIFDEIVNRERVPGESTFHILIVAYLSAPIEGCVEEACTMYNRMIQIGGYSPRLSLHNSLFRALIRKPGGGSKHYLKQAEFIFHNLVTTNLEIQKDIYSGLIWLHSYQDVIDRGRITELREEMKQRGVEESVDVLLSVLRACSKGGDVEEAEITWLKLLDTGYSLPSQAFVYRMEVYAKIGEPMKSLEIFKGMQEAGSGKKPLMPSYIDLMNMYFNLGLHDRLESTFSECISRCRPNRTVYNIYMDSLIRVGNLEKAEQIFNEMITGGTVSTNARSCNIILGGYLTSKVFVKAEKIYDMMHQKKYDIDPQLLDEIEYILSLNKKMMKKPVKLKLDEEQREILMGLLLGGVRIESDEQKNIHAVFFEFREDSDVHSVLKTHIHERYHEWLTSFCMLRDGNDEVPYRFSTVAHSNFGIFADQFYRSGRPSIPKLIHRWLSPRVLAYWYIQGGLSTSSGDIVLKLKGGSREDLERVVRAFQMRSLNCKVKRKGRISWIGFRGEAANRIWELMEPYVLEDLKDVLKPEGQEMVLEEKLNDSIQLNHNQLSETANHNDLPPSDHSWEPAGYNARARDIENTKPVLTVQRVQPHRNRKKGLRVYDATV</sequence>
<evidence type="ECO:0000256" key="5">
    <source>
        <dbReference type="SAM" id="MobiDB-lite"/>
    </source>
</evidence>
<dbReference type="GO" id="GO:0000373">
    <property type="term" value="P:Group II intron splicing"/>
    <property type="evidence" value="ECO:0007669"/>
    <property type="project" value="TreeGrafter"/>
</dbReference>
<dbReference type="PANTHER" id="PTHR47539:SF1">
    <property type="entry name" value="PENTATRICOPEPTIDE REPEAT-CONTAINING PROTEIN OTP51, CHLOROPLASTIC"/>
    <property type="match status" value="1"/>
</dbReference>
<gene>
    <name evidence="7" type="ORF">QJS10_CPA06g00424</name>
</gene>
<keyword evidence="2" id="KW-0677">Repeat</keyword>
<dbReference type="AlphaFoldDB" id="A0AAV9ELP9"/>
<dbReference type="Pfam" id="PF01535">
    <property type="entry name" value="PPR"/>
    <property type="match status" value="2"/>
</dbReference>
<dbReference type="GO" id="GO:0048564">
    <property type="term" value="P:photosystem I assembly"/>
    <property type="evidence" value="ECO:0007669"/>
    <property type="project" value="TreeGrafter"/>
</dbReference>
<evidence type="ECO:0000313" key="8">
    <source>
        <dbReference type="Proteomes" id="UP001180020"/>
    </source>
</evidence>
<dbReference type="PROSITE" id="PS51375">
    <property type="entry name" value="PPR"/>
    <property type="match status" value="1"/>
</dbReference>
<proteinExistence type="predicted"/>
<evidence type="ECO:0000313" key="7">
    <source>
        <dbReference type="EMBL" id="KAK1314396.1"/>
    </source>
</evidence>
<dbReference type="InterPro" id="IPR002885">
    <property type="entry name" value="PPR_rpt"/>
</dbReference>
<dbReference type="PANTHER" id="PTHR47539">
    <property type="entry name" value="PENTATRICOPEPTIDE REPEAT-CONTAINING PROTEIN OTP51, CHLOROPLASTIC"/>
    <property type="match status" value="1"/>
</dbReference>
<keyword evidence="8" id="KW-1185">Reference proteome</keyword>
<dbReference type="Gene3D" id="1.25.40.10">
    <property type="entry name" value="Tetratricopeptide repeat domain"/>
    <property type="match status" value="2"/>
</dbReference>
<feature type="compositionally biased region" description="Low complexity" evidence="5">
    <location>
        <begin position="65"/>
        <end position="97"/>
    </location>
</feature>
<protein>
    <submittedName>
        <fullName evidence="7">Pentatricopeptide repeat-containing protein</fullName>
    </submittedName>
</protein>
<name>A0AAV9ELP9_ACOCL</name>
<feature type="compositionally biased region" description="Basic residues" evidence="5">
    <location>
        <begin position="107"/>
        <end position="128"/>
    </location>
</feature>
<dbReference type="Proteomes" id="UP001180020">
    <property type="component" value="Unassembled WGS sequence"/>
</dbReference>
<feature type="compositionally biased region" description="Basic residues" evidence="5">
    <location>
        <begin position="37"/>
        <end position="49"/>
    </location>
</feature>
<dbReference type="NCBIfam" id="TIGR00756">
    <property type="entry name" value="PPR"/>
    <property type="match status" value="2"/>
</dbReference>
<evidence type="ECO:0000256" key="2">
    <source>
        <dbReference type="ARBA" id="ARBA00022737"/>
    </source>
</evidence>
<feature type="region of interest" description="Disordered" evidence="5">
    <location>
        <begin position="1"/>
        <end position="145"/>
    </location>
</feature>
<evidence type="ECO:0000256" key="3">
    <source>
        <dbReference type="ARBA" id="ARBA00023187"/>
    </source>
</evidence>
<dbReference type="GO" id="GO:0004519">
    <property type="term" value="F:endonuclease activity"/>
    <property type="evidence" value="ECO:0007669"/>
    <property type="project" value="InterPro"/>
</dbReference>
<comment type="caution">
    <text evidence="7">The sequence shown here is derived from an EMBL/GenBank/DDBJ whole genome shotgun (WGS) entry which is preliminary data.</text>
</comment>
<feature type="domain" description="Homing endonuclease LAGLIDADG" evidence="6">
    <location>
        <begin position="626"/>
        <end position="790"/>
    </location>
</feature>
<dbReference type="GO" id="GO:0045292">
    <property type="term" value="P:mRNA cis splicing, via spliceosome"/>
    <property type="evidence" value="ECO:0007669"/>
    <property type="project" value="TreeGrafter"/>
</dbReference>
<dbReference type="InterPro" id="IPR011990">
    <property type="entry name" value="TPR-like_helical_dom_sf"/>
</dbReference>
<keyword evidence="3" id="KW-0508">mRNA splicing</keyword>
<reference evidence="7" key="1">
    <citation type="journal article" date="2023" name="Nat. Commun.">
        <title>Diploid and tetraploid genomes of Acorus and the evolution of monocots.</title>
        <authorList>
            <person name="Ma L."/>
            <person name="Liu K.W."/>
            <person name="Li Z."/>
            <person name="Hsiao Y.Y."/>
            <person name="Qi Y."/>
            <person name="Fu T."/>
            <person name="Tang G.D."/>
            <person name="Zhang D."/>
            <person name="Sun W.H."/>
            <person name="Liu D.K."/>
            <person name="Li Y."/>
            <person name="Chen G.Z."/>
            <person name="Liu X.D."/>
            <person name="Liao X.Y."/>
            <person name="Jiang Y.T."/>
            <person name="Yu X."/>
            <person name="Hao Y."/>
            <person name="Huang J."/>
            <person name="Zhao X.W."/>
            <person name="Ke S."/>
            <person name="Chen Y.Y."/>
            <person name="Wu W.L."/>
            <person name="Hsu J.L."/>
            <person name="Lin Y.F."/>
            <person name="Huang M.D."/>
            <person name="Li C.Y."/>
            <person name="Huang L."/>
            <person name="Wang Z.W."/>
            <person name="Zhao X."/>
            <person name="Zhong W.Y."/>
            <person name="Peng D.H."/>
            <person name="Ahmad S."/>
            <person name="Lan S."/>
            <person name="Zhang J.S."/>
            <person name="Tsai W.C."/>
            <person name="Van de Peer Y."/>
            <person name="Liu Z.J."/>
        </authorList>
    </citation>
    <scope>NUCLEOTIDE SEQUENCE</scope>
    <source>
        <strain evidence="7">CP</strain>
    </source>
</reference>
<dbReference type="Pfam" id="PF03161">
    <property type="entry name" value="LAGLIDADG_2"/>
    <property type="match status" value="1"/>
</dbReference>
<evidence type="ECO:0000256" key="4">
    <source>
        <dbReference type="PROSITE-ProRule" id="PRU00708"/>
    </source>
</evidence>
<dbReference type="SUPFAM" id="SSF81901">
    <property type="entry name" value="HCP-like"/>
    <property type="match status" value="1"/>
</dbReference>
<organism evidence="7 8">
    <name type="scientific">Acorus calamus</name>
    <name type="common">Sweet flag</name>
    <dbReference type="NCBI Taxonomy" id="4465"/>
    <lineage>
        <taxon>Eukaryota</taxon>
        <taxon>Viridiplantae</taxon>
        <taxon>Streptophyta</taxon>
        <taxon>Embryophyta</taxon>
        <taxon>Tracheophyta</taxon>
        <taxon>Spermatophyta</taxon>
        <taxon>Magnoliopsida</taxon>
        <taxon>Liliopsida</taxon>
        <taxon>Acoraceae</taxon>
        <taxon>Acorus</taxon>
    </lineage>
</organism>
<dbReference type="EMBL" id="JAUJYO010000006">
    <property type="protein sequence ID" value="KAK1314396.1"/>
    <property type="molecule type" value="Genomic_DNA"/>
</dbReference>
<evidence type="ECO:0000259" key="6">
    <source>
        <dbReference type="Pfam" id="PF03161"/>
    </source>
</evidence>
<dbReference type="InterPro" id="IPR004860">
    <property type="entry name" value="LAGLIDADG_dom"/>
</dbReference>
<accession>A0AAV9ELP9</accession>
<reference evidence="7" key="2">
    <citation type="submission" date="2023-06" db="EMBL/GenBank/DDBJ databases">
        <authorList>
            <person name="Ma L."/>
            <person name="Liu K.-W."/>
            <person name="Li Z."/>
            <person name="Hsiao Y.-Y."/>
            <person name="Qi Y."/>
            <person name="Fu T."/>
            <person name="Tang G."/>
            <person name="Zhang D."/>
            <person name="Sun W.-H."/>
            <person name="Liu D.-K."/>
            <person name="Li Y."/>
            <person name="Chen G.-Z."/>
            <person name="Liu X.-D."/>
            <person name="Liao X.-Y."/>
            <person name="Jiang Y.-T."/>
            <person name="Yu X."/>
            <person name="Hao Y."/>
            <person name="Huang J."/>
            <person name="Zhao X.-W."/>
            <person name="Ke S."/>
            <person name="Chen Y.-Y."/>
            <person name="Wu W.-L."/>
            <person name="Hsu J.-L."/>
            <person name="Lin Y.-F."/>
            <person name="Huang M.-D."/>
            <person name="Li C.-Y."/>
            <person name="Huang L."/>
            <person name="Wang Z.-W."/>
            <person name="Zhao X."/>
            <person name="Zhong W.-Y."/>
            <person name="Peng D.-H."/>
            <person name="Ahmad S."/>
            <person name="Lan S."/>
            <person name="Zhang J.-S."/>
            <person name="Tsai W.-C."/>
            <person name="Van De Peer Y."/>
            <person name="Liu Z.-J."/>
        </authorList>
    </citation>
    <scope>NUCLEOTIDE SEQUENCE</scope>
    <source>
        <strain evidence="7">CP</strain>
        <tissue evidence="7">Leaves</tissue>
    </source>
</reference>
<dbReference type="Gene3D" id="3.10.28.10">
    <property type="entry name" value="Homing endonucleases"/>
    <property type="match status" value="2"/>
</dbReference>
<feature type="repeat" description="PPR" evidence="4">
    <location>
        <begin position="524"/>
        <end position="558"/>
    </location>
</feature>
<dbReference type="InterPro" id="IPR027434">
    <property type="entry name" value="Homing_endonucl"/>
</dbReference>
<evidence type="ECO:0000256" key="1">
    <source>
        <dbReference type="ARBA" id="ARBA00022664"/>
    </source>
</evidence>
<dbReference type="SUPFAM" id="SSF55608">
    <property type="entry name" value="Homing endonucleases"/>
    <property type="match status" value="1"/>
</dbReference>
<dbReference type="FunFam" id="3.10.28.10:FF:000005">
    <property type="entry name" value="Pentatricopeptide repeat-containing protein At2g15820, chloroplastic"/>
    <property type="match status" value="1"/>
</dbReference>
<keyword evidence="1" id="KW-0507">mRNA processing</keyword>
<dbReference type="InterPro" id="IPR052500">
    <property type="entry name" value="Chloro/Mito_RNA_Process"/>
</dbReference>